<dbReference type="AlphaFoldDB" id="A0A6J4I595"/>
<sequence>MCWATATREWGIRRLQAKHKDFDFEKRDGNGELVMSPLDGVAVWVSDVDLEALGATEGPDQPEQQANDE</sequence>
<reference evidence="1" key="1">
    <citation type="submission" date="2020-02" db="EMBL/GenBank/DDBJ databases">
        <authorList>
            <person name="Meier V. D."/>
        </authorList>
    </citation>
    <scope>NUCLEOTIDE SEQUENCE</scope>
    <source>
        <strain evidence="1">AVDCRST_MAG83</strain>
    </source>
</reference>
<gene>
    <name evidence="1" type="ORF">AVDCRST_MAG83-1726</name>
</gene>
<organism evidence="1">
    <name type="scientific">uncultured Arthrobacter sp</name>
    <dbReference type="NCBI Taxonomy" id="114050"/>
    <lineage>
        <taxon>Bacteria</taxon>
        <taxon>Bacillati</taxon>
        <taxon>Actinomycetota</taxon>
        <taxon>Actinomycetes</taxon>
        <taxon>Micrococcales</taxon>
        <taxon>Micrococcaceae</taxon>
        <taxon>Arthrobacter</taxon>
        <taxon>environmental samples</taxon>
    </lineage>
</organism>
<accession>A0A6J4I595</accession>
<dbReference type="RefSeq" id="WP_294567620.1">
    <property type="nucleotide sequence ID" value="NZ_CADCTE010000099.1"/>
</dbReference>
<proteinExistence type="predicted"/>
<name>A0A6J4I595_9MICC</name>
<dbReference type="EMBL" id="CADCTE010000099">
    <property type="protein sequence ID" value="CAA9242664.1"/>
    <property type="molecule type" value="Genomic_DNA"/>
</dbReference>
<protein>
    <submittedName>
        <fullName evidence="1">Uncharacterized protein</fullName>
    </submittedName>
</protein>
<evidence type="ECO:0000313" key="1">
    <source>
        <dbReference type="EMBL" id="CAA9242664.1"/>
    </source>
</evidence>